<dbReference type="RefSeq" id="WP_157748456.1">
    <property type="nucleotide sequence ID" value="NZ_JBHSOG010000073.1"/>
</dbReference>
<comment type="caution">
    <text evidence="1">The sequence shown here is derived from an EMBL/GenBank/DDBJ whole genome shotgun (WGS) entry which is preliminary data.</text>
</comment>
<protein>
    <submittedName>
        <fullName evidence="1">Uncharacterized protein</fullName>
    </submittedName>
</protein>
<dbReference type="Proteomes" id="UP001595974">
    <property type="component" value="Unassembled WGS sequence"/>
</dbReference>
<gene>
    <name evidence="1" type="ORF">ACFPTN_17240</name>
</gene>
<reference evidence="2" key="1">
    <citation type="journal article" date="2019" name="Int. J. Syst. Evol. Microbiol.">
        <title>The Global Catalogue of Microorganisms (GCM) 10K type strain sequencing project: providing services to taxonomists for standard genome sequencing and annotation.</title>
        <authorList>
            <consortium name="The Broad Institute Genomics Platform"/>
            <consortium name="The Broad Institute Genome Sequencing Center for Infectious Disease"/>
            <person name="Wu L."/>
            <person name="Ma J."/>
        </authorList>
    </citation>
    <scope>NUCLEOTIDE SEQUENCE [LARGE SCALE GENOMIC DNA]</scope>
    <source>
        <strain evidence="2">SHR3</strain>
    </source>
</reference>
<evidence type="ECO:0000313" key="2">
    <source>
        <dbReference type="Proteomes" id="UP001595974"/>
    </source>
</evidence>
<keyword evidence="2" id="KW-1185">Reference proteome</keyword>
<dbReference type="EMBL" id="JBHSOG010000073">
    <property type="protein sequence ID" value="MFC5771126.1"/>
    <property type="molecule type" value="Genomic_DNA"/>
</dbReference>
<sequence length="144" mass="16174">MKRLRISLRLDDGESAELTAALSCDGFEGIGRCYLGVKDFEHRIEGFLDYPLSKFAVPCIEGGYFKEDMSALSQTHLKIAAFPIGNVGKVALEVELSTPFDEGLSVFRAKLVTFITLEYEDLRRLHEALKSCIREPGVDFIVYF</sequence>
<proteinExistence type="predicted"/>
<accession>A0ABW1AV83</accession>
<evidence type="ECO:0000313" key="1">
    <source>
        <dbReference type="EMBL" id="MFC5771126.1"/>
    </source>
</evidence>
<organism evidence="1 2">
    <name type="scientific">Thauera sinica</name>
    <dbReference type="NCBI Taxonomy" id="2665146"/>
    <lineage>
        <taxon>Bacteria</taxon>
        <taxon>Pseudomonadati</taxon>
        <taxon>Pseudomonadota</taxon>
        <taxon>Betaproteobacteria</taxon>
        <taxon>Rhodocyclales</taxon>
        <taxon>Zoogloeaceae</taxon>
        <taxon>Thauera</taxon>
    </lineage>
</organism>
<name>A0ABW1AV83_9RHOO</name>